<evidence type="ECO:0000313" key="8">
    <source>
        <dbReference type="EMBL" id="GEM36922.1"/>
    </source>
</evidence>
<dbReference type="RefSeq" id="WP_147129151.1">
    <property type="nucleotide sequence ID" value="NZ_BJXA01000006.1"/>
</dbReference>
<feature type="transmembrane region" description="Helical" evidence="7">
    <location>
        <begin position="153"/>
        <end position="174"/>
    </location>
</feature>
<name>A0A511M8G2_9NOCA</name>
<feature type="transmembrane region" description="Helical" evidence="7">
    <location>
        <begin position="73"/>
        <end position="94"/>
    </location>
</feature>
<evidence type="ECO:0000313" key="9">
    <source>
        <dbReference type="Proteomes" id="UP000321424"/>
    </source>
</evidence>
<evidence type="ECO:0000256" key="7">
    <source>
        <dbReference type="SAM" id="Phobius"/>
    </source>
</evidence>
<evidence type="ECO:0000256" key="1">
    <source>
        <dbReference type="ARBA" id="ARBA00004651"/>
    </source>
</evidence>
<dbReference type="InterPro" id="IPR051328">
    <property type="entry name" value="T7SS_ABC-Transporter"/>
</dbReference>
<keyword evidence="3" id="KW-1003">Cell membrane</keyword>
<dbReference type="PANTHER" id="PTHR43077:SF8">
    <property type="entry name" value="DOXORUBICIN RESISTANCE ABC TRANSPORTER PERMEASE PROTEIN DRRB"/>
    <property type="match status" value="1"/>
</dbReference>
<evidence type="ECO:0000256" key="3">
    <source>
        <dbReference type="ARBA" id="ARBA00022475"/>
    </source>
</evidence>
<dbReference type="OrthoDB" id="8988363at2"/>
<protein>
    <submittedName>
        <fullName evidence="8">Doxorubicin resistance ABC transporter permease protein DrrB</fullName>
    </submittedName>
</protein>
<keyword evidence="6 7" id="KW-0472">Membrane</keyword>
<organism evidence="8 9">
    <name type="scientific">Nocardia ninae NBRC 108245</name>
    <dbReference type="NCBI Taxonomy" id="1210091"/>
    <lineage>
        <taxon>Bacteria</taxon>
        <taxon>Bacillati</taxon>
        <taxon>Actinomycetota</taxon>
        <taxon>Actinomycetes</taxon>
        <taxon>Mycobacteriales</taxon>
        <taxon>Nocardiaceae</taxon>
        <taxon>Nocardia</taxon>
    </lineage>
</organism>
<evidence type="ECO:0000256" key="4">
    <source>
        <dbReference type="ARBA" id="ARBA00022692"/>
    </source>
</evidence>
<feature type="transmembrane region" description="Helical" evidence="7">
    <location>
        <begin position="35"/>
        <end position="53"/>
    </location>
</feature>
<evidence type="ECO:0000256" key="6">
    <source>
        <dbReference type="ARBA" id="ARBA00023136"/>
    </source>
</evidence>
<comment type="caution">
    <text evidence="8">The sequence shown here is derived from an EMBL/GenBank/DDBJ whole genome shotgun (WGS) entry which is preliminary data.</text>
</comment>
<evidence type="ECO:0000256" key="2">
    <source>
        <dbReference type="ARBA" id="ARBA00007783"/>
    </source>
</evidence>
<comment type="subcellular location">
    <subcellularLocation>
        <location evidence="1">Cell membrane</location>
        <topology evidence="1">Multi-pass membrane protein</topology>
    </subcellularLocation>
</comment>
<accession>A0A511M8G2</accession>
<dbReference type="PANTHER" id="PTHR43077">
    <property type="entry name" value="TRANSPORT PERMEASE YVFS-RELATED"/>
    <property type="match status" value="1"/>
</dbReference>
<feature type="transmembrane region" description="Helical" evidence="7">
    <location>
        <begin position="250"/>
        <end position="268"/>
    </location>
</feature>
<keyword evidence="9" id="KW-1185">Reference proteome</keyword>
<gene>
    <name evidence="8" type="primary">drrB</name>
    <name evidence="8" type="ORF">NN4_14410</name>
</gene>
<comment type="similarity">
    <text evidence="2">Belongs to the ABC-2 integral membrane protein family.</text>
</comment>
<dbReference type="GO" id="GO:0043190">
    <property type="term" value="C:ATP-binding cassette (ABC) transporter complex"/>
    <property type="evidence" value="ECO:0007669"/>
    <property type="project" value="InterPro"/>
</dbReference>
<evidence type="ECO:0000256" key="5">
    <source>
        <dbReference type="ARBA" id="ARBA00022989"/>
    </source>
</evidence>
<feature type="transmembrane region" description="Helical" evidence="7">
    <location>
        <begin position="186"/>
        <end position="204"/>
    </location>
</feature>
<proteinExistence type="inferred from homology"/>
<reference evidence="8 9" key="1">
    <citation type="submission" date="2019-07" db="EMBL/GenBank/DDBJ databases">
        <title>Whole genome shotgun sequence of Nocardia ninae NBRC 108245.</title>
        <authorList>
            <person name="Hosoyama A."/>
            <person name="Uohara A."/>
            <person name="Ohji S."/>
            <person name="Ichikawa N."/>
        </authorList>
    </citation>
    <scope>NUCLEOTIDE SEQUENCE [LARGE SCALE GENOMIC DNA]</scope>
    <source>
        <strain evidence="8 9">NBRC 108245</strain>
    </source>
</reference>
<dbReference type="EMBL" id="BJXA01000006">
    <property type="protein sequence ID" value="GEM36922.1"/>
    <property type="molecule type" value="Genomic_DNA"/>
</dbReference>
<dbReference type="AlphaFoldDB" id="A0A511M8G2"/>
<dbReference type="GO" id="GO:0140359">
    <property type="term" value="F:ABC-type transporter activity"/>
    <property type="evidence" value="ECO:0007669"/>
    <property type="project" value="InterPro"/>
</dbReference>
<keyword evidence="5 7" id="KW-1133">Transmembrane helix</keyword>
<feature type="transmembrane region" description="Helical" evidence="7">
    <location>
        <begin position="127"/>
        <end position="147"/>
    </location>
</feature>
<keyword evidence="4 7" id="KW-0812">Transmembrane</keyword>
<dbReference type="InterPro" id="IPR000412">
    <property type="entry name" value="ABC_2_transport"/>
</dbReference>
<dbReference type="Proteomes" id="UP000321424">
    <property type="component" value="Unassembled WGS sequence"/>
</dbReference>
<sequence>MTAGTWLTQTRATPARAQQWWVLTTRLIVPSVKTGEVLASILAPAAFTASFYIPLKTVMTFAGTGFSSYAQFMMPIVVLQAAAFTAISAAFRAATDSVAGLNRRFGSMPVGPLVPVAARMSGNLFRLAIALVTAVICGHVIGFRFRLDTVHTIGFLLFAMLVGLALMLGADVIGTVSRSPEATTQALVLPPLIFGMLSTGLAPAHQFPAWVQPFVRNQPVSQFAIGLRALAGDTVGNAGQVTWSLMGPPLAWAIAILALCIPLTIRLSSRRA</sequence>
<dbReference type="PIRSF" id="PIRSF006648">
    <property type="entry name" value="DrrB"/>
    <property type="match status" value="1"/>
</dbReference>